<feature type="domain" description="Gnk2-homologous" evidence="7">
    <location>
        <begin position="136"/>
        <end position="243"/>
    </location>
</feature>
<dbReference type="GO" id="GO:0005576">
    <property type="term" value="C:extracellular region"/>
    <property type="evidence" value="ECO:0007669"/>
    <property type="project" value="UniProtKB-SubCell"/>
</dbReference>
<comment type="caution">
    <text evidence="8">The sequence shown here is derived from an EMBL/GenBank/DDBJ whole genome shotgun (WGS) entry which is preliminary data.</text>
</comment>
<evidence type="ECO:0000256" key="3">
    <source>
        <dbReference type="ARBA" id="ARBA00022729"/>
    </source>
</evidence>
<keyword evidence="9" id="KW-1185">Reference proteome</keyword>
<dbReference type="Pfam" id="PF01657">
    <property type="entry name" value="Stress-antifung"/>
    <property type="match status" value="2"/>
</dbReference>
<proteinExistence type="inferred from homology"/>
<reference evidence="8 9" key="1">
    <citation type="submission" date="2024-01" db="EMBL/GenBank/DDBJ databases">
        <title>The genomes of 5 underutilized Papilionoideae crops provide insights into root nodulation and disease resistanc.</title>
        <authorList>
            <person name="Jiang F."/>
        </authorList>
    </citation>
    <scope>NUCLEOTIDE SEQUENCE [LARGE SCALE GENOMIC DNA]</scope>
    <source>
        <strain evidence="8">LVBAO_FW01</strain>
        <tissue evidence="8">Leaves</tissue>
    </source>
</reference>
<accession>A0AAN9PWZ4</accession>
<feature type="chain" id="PRO_5043011035" description="Gnk2-homologous domain-containing protein" evidence="6">
    <location>
        <begin position="19"/>
        <end position="272"/>
    </location>
</feature>
<protein>
    <recommendedName>
        <fullName evidence="7">Gnk2-homologous domain-containing protein</fullName>
    </recommendedName>
</protein>
<evidence type="ECO:0000256" key="6">
    <source>
        <dbReference type="SAM" id="SignalP"/>
    </source>
</evidence>
<dbReference type="AlphaFoldDB" id="A0AAN9PWZ4"/>
<feature type="signal peptide" evidence="6">
    <location>
        <begin position="1"/>
        <end position="18"/>
    </location>
</feature>
<dbReference type="PANTHER" id="PTHR32411:SF43">
    <property type="entry name" value="CYSTEINE-RICH REPEAT SECRETORY PROTEIN 38"/>
    <property type="match status" value="1"/>
</dbReference>
<evidence type="ECO:0000256" key="5">
    <source>
        <dbReference type="ARBA" id="ARBA00038515"/>
    </source>
</evidence>
<dbReference type="InterPro" id="IPR050581">
    <property type="entry name" value="CRR_secretory_protein"/>
</dbReference>
<feature type="domain" description="Gnk2-homologous" evidence="7">
    <location>
        <begin position="23"/>
        <end position="132"/>
    </location>
</feature>
<keyword evidence="2" id="KW-0964">Secreted</keyword>
<evidence type="ECO:0000256" key="2">
    <source>
        <dbReference type="ARBA" id="ARBA00022525"/>
    </source>
</evidence>
<dbReference type="PANTHER" id="PTHR32411">
    <property type="entry name" value="CYSTEINE-RICH REPEAT SECRETORY PROTEIN 38-RELATED"/>
    <property type="match status" value="1"/>
</dbReference>
<evidence type="ECO:0000259" key="7">
    <source>
        <dbReference type="PROSITE" id="PS51473"/>
    </source>
</evidence>
<dbReference type="CDD" id="cd23509">
    <property type="entry name" value="Gnk2-like"/>
    <property type="match status" value="2"/>
</dbReference>
<dbReference type="InterPro" id="IPR038408">
    <property type="entry name" value="GNK2_sf"/>
</dbReference>
<keyword evidence="4" id="KW-0677">Repeat</keyword>
<sequence length="272" mass="30283">MTHLRILSFILILTTTSAQTAIYTYNFCQNSTTGNSPSTSYQTNVKNVLSWVTADSAKSKGYNQTIIGGGNNNNGTDDAVYGFYDCRGDTIGYLCQFCLTTAANEIAKLCPNGVTAIIWYDICIIRYSNQSFYGKVDLSQTWNNTGSKSIRDSTEIKKVEDSVENLIRKATMETNKSWAMDEFDWDYNEKRYGLAQCSKDLTSDQCRQCLQGLLDVFPQCCGTKVSWAVISPSCGVRFDDYNFDQSTNQTGSSPMPNPGNIANSCLVWVPLY</sequence>
<evidence type="ECO:0000313" key="9">
    <source>
        <dbReference type="Proteomes" id="UP001367508"/>
    </source>
</evidence>
<evidence type="ECO:0000313" key="8">
    <source>
        <dbReference type="EMBL" id="KAK7314061.1"/>
    </source>
</evidence>
<dbReference type="InterPro" id="IPR002902">
    <property type="entry name" value="GNK2"/>
</dbReference>
<comment type="subcellular location">
    <subcellularLocation>
        <location evidence="1">Secreted</location>
    </subcellularLocation>
</comment>
<dbReference type="Gene3D" id="3.30.430.20">
    <property type="entry name" value="Gnk2 domain, C-X8-C-X2-C motif"/>
    <property type="match status" value="2"/>
</dbReference>
<evidence type="ECO:0000256" key="1">
    <source>
        <dbReference type="ARBA" id="ARBA00004613"/>
    </source>
</evidence>
<dbReference type="Proteomes" id="UP001367508">
    <property type="component" value="Unassembled WGS sequence"/>
</dbReference>
<evidence type="ECO:0000256" key="4">
    <source>
        <dbReference type="ARBA" id="ARBA00022737"/>
    </source>
</evidence>
<dbReference type="EMBL" id="JAYMYQ010000009">
    <property type="protein sequence ID" value="KAK7314061.1"/>
    <property type="molecule type" value="Genomic_DNA"/>
</dbReference>
<comment type="similarity">
    <text evidence="5">Belongs to the cysteine-rich repeat secretory protein family.</text>
</comment>
<keyword evidence="3 6" id="KW-0732">Signal</keyword>
<dbReference type="PROSITE" id="PS51473">
    <property type="entry name" value="GNK2"/>
    <property type="match status" value="2"/>
</dbReference>
<name>A0AAN9PWZ4_CANGL</name>
<gene>
    <name evidence="8" type="ORF">VNO77_39270</name>
</gene>
<organism evidence="8 9">
    <name type="scientific">Canavalia gladiata</name>
    <name type="common">Sword bean</name>
    <name type="synonym">Dolichos gladiatus</name>
    <dbReference type="NCBI Taxonomy" id="3824"/>
    <lineage>
        <taxon>Eukaryota</taxon>
        <taxon>Viridiplantae</taxon>
        <taxon>Streptophyta</taxon>
        <taxon>Embryophyta</taxon>
        <taxon>Tracheophyta</taxon>
        <taxon>Spermatophyta</taxon>
        <taxon>Magnoliopsida</taxon>
        <taxon>eudicotyledons</taxon>
        <taxon>Gunneridae</taxon>
        <taxon>Pentapetalae</taxon>
        <taxon>rosids</taxon>
        <taxon>fabids</taxon>
        <taxon>Fabales</taxon>
        <taxon>Fabaceae</taxon>
        <taxon>Papilionoideae</taxon>
        <taxon>50 kb inversion clade</taxon>
        <taxon>NPAAA clade</taxon>
        <taxon>indigoferoid/millettioid clade</taxon>
        <taxon>Phaseoleae</taxon>
        <taxon>Canavalia</taxon>
    </lineage>
</organism>